<dbReference type="Gene3D" id="3.30.40.10">
    <property type="entry name" value="Zinc/RING finger domain, C3HC4 (zinc finger)"/>
    <property type="match status" value="1"/>
</dbReference>
<reference evidence="7" key="1">
    <citation type="journal article" date="2019" name="J. For. Res.">
        <title>Expression and analysis of zinc finger family gene in Lenzites gibbosa.</title>
        <authorList>
            <person name="Zhang J."/>
            <person name="Chi Y."/>
            <person name="Li S."/>
            <person name="Zhang J."/>
            <person name="Chen J."/>
        </authorList>
    </citation>
    <scope>NUCLEOTIDE SEQUENCE</scope>
    <source>
        <strain evidence="7">ZnF86</strain>
    </source>
</reference>
<evidence type="ECO:0000256" key="4">
    <source>
        <dbReference type="PROSITE-ProRule" id="PRU00175"/>
    </source>
</evidence>
<evidence type="ECO:0000313" key="7">
    <source>
        <dbReference type="EMBL" id="QIE48493.1"/>
    </source>
</evidence>
<dbReference type="OrthoDB" id="3219336at2759"/>
<dbReference type="GO" id="GO:0008270">
    <property type="term" value="F:zinc ion binding"/>
    <property type="evidence" value="ECO:0007669"/>
    <property type="project" value="UniProtKB-KW"/>
</dbReference>
<dbReference type="AlphaFoldDB" id="A0A6G6FQN3"/>
<protein>
    <recommendedName>
        <fullName evidence="6">RING-type domain-containing protein</fullName>
    </recommendedName>
</protein>
<proteinExistence type="evidence at transcript level"/>
<dbReference type="InterPro" id="IPR017907">
    <property type="entry name" value="Znf_RING_CS"/>
</dbReference>
<evidence type="ECO:0000259" key="6">
    <source>
        <dbReference type="PROSITE" id="PS50089"/>
    </source>
</evidence>
<dbReference type="SMART" id="SM00184">
    <property type="entry name" value="RING"/>
    <property type="match status" value="1"/>
</dbReference>
<dbReference type="SUPFAM" id="SSF57850">
    <property type="entry name" value="RING/U-box"/>
    <property type="match status" value="1"/>
</dbReference>
<evidence type="ECO:0000256" key="5">
    <source>
        <dbReference type="SAM" id="MobiDB-lite"/>
    </source>
</evidence>
<dbReference type="InterPro" id="IPR027370">
    <property type="entry name" value="Znf-RING_euk"/>
</dbReference>
<dbReference type="InterPro" id="IPR013083">
    <property type="entry name" value="Znf_RING/FYVE/PHD"/>
</dbReference>
<feature type="domain" description="RING-type" evidence="6">
    <location>
        <begin position="151"/>
        <end position="242"/>
    </location>
</feature>
<name>A0A6G6FQN3_9APHY</name>
<dbReference type="Pfam" id="PF13445">
    <property type="entry name" value="zf-RING_UBOX"/>
    <property type="match status" value="1"/>
</dbReference>
<accession>A0A6G6FQN3</accession>
<keyword evidence="3" id="KW-0862">Zinc</keyword>
<dbReference type="EMBL" id="MK805220">
    <property type="protein sequence ID" value="QIE48493.1"/>
    <property type="molecule type" value="mRNA"/>
</dbReference>
<evidence type="ECO:0000256" key="1">
    <source>
        <dbReference type="ARBA" id="ARBA00022723"/>
    </source>
</evidence>
<dbReference type="InterPro" id="IPR001841">
    <property type="entry name" value="Znf_RING"/>
</dbReference>
<evidence type="ECO:0000256" key="3">
    <source>
        <dbReference type="ARBA" id="ARBA00022833"/>
    </source>
</evidence>
<dbReference type="PROSITE" id="PS50089">
    <property type="entry name" value="ZF_RING_2"/>
    <property type="match status" value="1"/>
</dbReference>
<dbReference type="PROSITE" id="PS00518">
    <property type="entry name" value="ZF_RING_1"/>
    <property type="match status" value="1"/>
</dbReference>
<feature type="compositionally biased region" description="Polar residues" evidence="5">
    <location>
        <begin position="13"/>
        <end position="23"/>
    </location>
</feature>
<feature type="region of interest" description="Disordered" evidence="5">
    <location>
        <begin position="1"/>
        <end position="98"/>
    </location>
</feature>
<evidence type="ECO:0000256" key="2">
    <source>
        <dbReference type="ARBA" id="ARBA00022771"/>
    </source>
</evidence>
<sequence length="298" mass="33363">MPATRTEMKHASRSTPNHRQASIQVRRPASEVVTLSSGEYSPPRKKMVPEKKSAKQRSKQKARAPLPPPSEIIEISSDDDEPPAKRSSGSMSLAERRVKELEEESKRWKEAALAAQAVSLAAQANLAQKDTPPSDVRLDQILSTMDEHVSCEICTMKMWHPYTLSCGHTFCKGCIQDWFSTALAQHMSAHPTYNPQLMVPIHFRTTLARQDLSAHARRQIMREVARLEENTAQPAYSCPTCRVGVRNKPAENFVVKHMVRTIAALQGESYPKEDPPRLLGQTVEGPWDGFFPFALPSL</sequence>
<keyword evidence="2 4" id="KW-0863">Zinc-finger</keyword>
<keyword evidence="1" id="KW-0479">Metal-binding</keyword>
<feature type="compositionally biased region" description="Basic and acidic residues" evidence="5">
    <location>
        <begin position="1"/>
        <end position="10"/>
    </location>
</feature>
<organism evidence="7">
    <name type="scientific">Trametes gibbosa</name>
    <dbReference type="NCBI Taxonomy" id="160864"/>
    <lineage>
        <taxon>Eukaryota</taxon>
        <taxon>Fungi</taxon>
        <taxon>Dikarya</taxon>
        <taxon>Basidiomycota</taxon>
        <taxon>Agaricomycotina</taxon>
        <taxon>Agaricomycetes</taxon>
        <taxon>Polyporales</taxon>
        <taxon>Polyporaceae</taxon>
        <taxon>Trametes</taxon>
    </lineage>
</organism>